<dbReference type="EMBL" id="WBKG01000004">
    <property type="protein sequence ID" value="KAB1989387.1"/>
    <property type="molecule type" value="Genomic_DNA"/>
</dbReference>
<feature type="chain" id="PRO_5029881967" description="Secreted protein" evidence="1">
    <location>
        <begin position="27"/>
        <end position="89"/>
    </location>
</feature>
<name>A0A7J5DKZ8_9ACTN</name>
<sequence>MRKLRTAAVLLAALGGIAFAGGTAQAAGGDNHIKVSQSAECKSHDLNLDVLGEVGVLNGLAGNLLNGEGNPGGQATSLGSKQGCNNSAF</sequence>
<proteinExistence type="predicted"/>
<organism evidence="2 3">
    <name type="scientific">Streptomyces triticiradicis</name>
    <dbReference type="NCBI Taxonomy" id="2651189"/>
    <lineage>
        <taxon>Bacteria</taxon>
        <taxon>Bacillati</taxon>
        <taxon>Actinomycetota</taxon>
        <taxon>Actinomycetes</taxon>
        <taxon>Kitasatosporales</taxon>
        <taxon>Streptomycetaceae</taxon>
        <taxon>Streptomyces</taxon>
    </lineage>
</organism>
<feature type="signal peptide" evidence="1">
    <location>
        <begin position="1"/>
        <end position="26"/>
    </location>
</feature>
<evidence type="ECO:0000313" key="2">
    <source>
        <dbReference type="EMBL" id="KAB1989387.1"/>
    </source>
</evidence>
<gene>
    <name evidence="2" type="ORF">F8144_06960</name>
</gene>
<accession>A0A7J5DKZ8</accession>
<keyword evidence="3" id="KW-1185">Reference proteome</keyword>
<dbReference type="RefSeq" id="WP_151468371.1">
    <property type="nucleotide sequence ID" value="NZ_WBKG01000004.1"/>
</dbReference>
<reference evidence="2 3" key="1">
    <citation type="submission" date="2019-09" db="EMBL/GenBank/DDBJ databases">
        <title>Isolation and identification of active actinomycetes.</title>
        <authorList>
            <person name="Yu Z."/>
            <person name="Han C."/>
            <person name="Yu B."/>
        </authorList>
    </citation>
    <scope>NUCLEOTIDE SEQUENCE [LARGE SCALE GENOMIC DNA]</scope>
    <source>
        <strain evidence="2 3">NEAU-H2</strain>
    </source>
</reference>
<evidence type="ECO:0000256" key="1">
    <source>
        <dbReference type="SAM" id="SignalP"/>
    </source>
</evidence>
<evidence type="ECO:0000313" key="3">
    <source>
        <dbReference type="Proteomes" id="UP000442990"/>
    </source>
</evidence>
<dbReference type="AlphaFoldDB" id="A0A7J5DKZ8"/>
<dbReference type="Proteomes" id="UP000442990">
    <property type="component" value="Unassembled WGS sequence"/>
</dbReference>
<protein>
    <recommendedName>
        <fullName evidence="4">Secreted protein</fullName>
    </recommendedName>
</protein>
<evidence type="ECO:0008006" key="4">
    <source>
        <dbReference type="Google" id="ProtNLM"/>
    </source>
</evidence>
<keyword evidence="1" id="KW-0732">Signal</keyword>
<comment type="caution">
    <text evidence="2">The sequence shown here is derived from an EMBL/GenBank/DDBJ whole genome shotgun (WGS) entry which is preliminary data.</text>
</comment>